<dbReference type="InterPro" id="IPR055492">
    <property type="entry name" value="DUF7064"/>
</dbReference>
<evidence type="ECO:0000313" key="3">
    <source>
        <dbReference type="Proteomes" id="UP000188532"/>
    </source>
</evidence>
<comment type="caution">
    <text evidence="2">The sequence shown here is derived from an EMBL/GenBank/DDBJ whole genome shotgun (WGS) entry which is preliminary data.</text>
</comment>
<name>A0A1V3WBL6_MYCKA</name>
<gene>
    <name evidence="2" type="ORF">BZL29_8275</name>
</gene>
<accession>A0A1V3WBL6</accession>
<dbReference type="Pfam" id="PF23212">
    <property type="entry name" value="DUF7064"/>
    <property type="match status" value="1"/>
</dbReference>
<dbReference type="AlphaFoldDB" id="A0A1V3WBL6"/>
<evidence type="ECO:0000259" key="1">
    <source>
        <dbReference type="Pfam" id="PF23212"/>
    </source>
</evidence>
<feature type="domain" description="DUF7064" evidence="1">
    <location>
        <begin position="2"/>
        <end position="38"/>
    </location>
</feature>
<proteinExistence type="predicted"/>
<dbReference type="EMBL" id="MVBN01000013">
    <property type="protein sequence ID" value="OOK64384.1"/>
    <property type="molecule type" value="Genomic_DNA"/>
</dbReference>
<evidence type="ECO:0000313" key="2">
    <source>
        <dbReference type="EMBL" id="OOK64384.1"/>
    </source>
</evidence>
<reference evidence="2 3" key="1">
    <citation type="submission" date="2017-02" db="EMBL/GenBank/DDBJ databases">
        <title>Complete genome sequences of Mycobacterium kansasii strains isolated from rhesus macaques.</title>
        <authorList>
            <person name="Panda A."/>
            <person name="Nagaraj S."/>
            <person name="Zhao X."/>
            <person name="Tettelin H."/>
            <person name="Detolla L.J."/>
        </authorList>
    </citation>
    <scope>NUCLEOTIDE SEQUENCE [LARGE SCALE GENOMIC DNA]</scope>
    <source>
        <strain evidence="2 3">11-3469</strain>
    </source>
</reference>
<dbReference type="Proteomes" id="UP000188532">
    <property type="component" value="Unassembled WGS sequence"/>
</dbReference>
<organism evidence="2 3">
    <name type="scientific">Mycobacterium kansasii</name>
    <dbReference type="NCBI Taxonomy" id="1768"/>
    <lineage>
        <taxon>Bacteria</taxon>
        <taxon>Bacillati</taxon>
        <taxon>Actinomycetota</taxon>
        <taxon>Actinomycetes</taxon>
        <taxon>Mycobacteriales</taxon>
        <taxon>Mycobacteriaceae</taxon>
        <taxon>Mycobacterium</taxon>
    </lineage>
</organism>
<sequence>MRLAAVDGRVSQFPRAWVAVSTHDGRSGVGWLEWNRNQG</sequence>
<protein>
    <recommendedName>
        <fullName evidence="1">DUF7064 domain-containing protein</fullName>
    </recommendedName>
</protein>